<reference evidence="2" key="1">
    <citation type="journal article" date="2020" name="Plant J.">
        <title>Transposons played a major role in the diversification between the closely related almond and peach genomes: results from the almond genome sequence.</title>
        <authorList>
            <person name="Alioto T."/>
            <person name="Alexiou K.G."/>
            <person name="Bardil A."/>
            <person name="Barteri F."/>
            <person name="Castanera R."/>
            <person name="Cruz F."/>
            <person name="Dhingra A."/>
            <person name="Duval H."/>
            <person name="Fernandez I Marti A."/>
            <person name="Frias L."/>
            <person name="Galan B."/>
            <person name="Garcia J.L."/>
            <person name="Howad W."/>
            <person name="Gomez-Garrido J."/>
            <person name="Gut M."/>
            <person name="Julca I."/>
            <person name="Morata J."/>
            <person name="Puigdomenech P."/>
            <person name="Ribeca P."/>
            <person name="Rubio Cabetas M.J."/>
            <person name="Vlasova A."/>
            <person name="Wirthensohn M."/>
            <person name="Garcia-Mas J."/>
            <person name="Gabaldon T."/>
            <person name="Casacuberta J.M."/>
            <person name="Arus P."/>
        </authorList>
    </citation>
    <scope>NUCLEOTIDE SEQUENCE [LARGE SCALE GENOMIC DNA]</scope>
    <source>
        <strain evidence="2">cv. Texas</strain>
    </source>
</reference>
<name>A0A5E4FA99_PRUDU</name>
<dbReference type="Proteomes" id="UP000327085">
    <property type="component" value="Chromosome 7"/>
</dbReference>
<dbReference type="EMBL" id="CABIKO010000088">
    <property type="protein sequence ID" value="VVA24875.1"/>
    <property type="molecule type" value="Genomic_DNA"/>
</dbReference>
<evidence type="ECO:0000313" key="2">
    <source>
        <dbReference type="Proteomes" id="UP000327085"/>
    </source>
</evidence>
<evidence type="ECO:0000313" key="1">
    <source>
        <dbReference type="EMBL" id="VVA24875.1"/>
    </source>
</evidence>
<accession>A0A5E4FA99</accession>
<gene>
    <name evidence="1" type="ORF">ALMOND_2B018612</name>
</gene>
<dbReference type="AlphaFoldDB" id="A0A5E4FA99"/>
<dbReference type="InParanoid" id="A0A5E4FA99"/>
<proteinExistence type="predicted"/>
<protein>
    <submittedName>
        <fullName evidence="1">PREDICTED: LOC18771323</fullName>
    </submittedName>
</protein>
<sequence>EFGGFIKNYNLVVRLAVGPKVRRRGGMALSPINPGRGIDQNQHLNHEHPMMEVQRKNDGQLILCDGSAWA</sequence>
<dbReference type="Gramene" id="VVA24875">
    <property type="protein sequence ID" value="VVA24875"/>
    <property type="gene ID" value="Prudul26B018612"/>
</dbReference>
<organism evidence="1 2">
    <name type="scientific">Prunus dulcis</name>
    <name type="common">Almond</name>
    <name type="synonym">Amygdalus dulcis</name>
    <dbReference type="NCBI Taxonomy" id="3755"/>
    <lineage>
        <taxon>Eukaryota</taxon>
        <taxon>Viridiplantae</taxon>
        <taxon>Streptophyta</taxon>
        <taxon>Embryophyta</taxon>
        <taxon>Tracheophyta</taxon>
        <taxon>Spermatophyta</taxon>
        <taxon>Magnoliopsida</taxon>
        <taxon>eudicotyledons</taxon>
        <taxon>Gunneridae</taxon>
        <taxon>Pentapetalae</taxon>
        <taxon>rosids</taxon>
        <taxon>fabids</taxon>
        <taxon>Rosales</taxon>
        <taxon>Rosaceae</taxon>
        <taxon>Amygdaloideae</taxon>
        <taxon>Amygdaleae</taxon>
        <taxon>Prunus</taxon>
    </lineage>
</organism>
<feature type="non-terminal residue" evidence="1">
    <location>
        <position position="1"/>
    </location>
</feature>